<proteinExistence type="predicted"/>
<evidence type="ECO:0000256" key="2">
    <source>
        <dbReference type="SAM" id="Phobius"/>
    </source>
</evidence>
<dbReference type="RefSeq" id="WP_197938616.1">
    <property type="nucleotide sequence ID" value="NZ_AP022870.1"/>
</dbReference>
<feature type="region of interest" description="Disordered" evidence="1">
    <location>
        <begin position="52"/>
        <end position="72"/>
    </location>
</feature>
<name>A0A6F8XUE5_9ACTN</name>
<sequence>MIADLLMGARLAFAGGRDGWTRAVLTALGVGIGVAMLLLAAAVPGALDARQARGDARDPGARRSLPQARRRC</sequence>
<reference evidence="3 4" key="1">
    <citation type="submission" date="2020-03" db="EMBL/GenBank/DDBJ databases">
        <title>Whole genome shotgun sequence of Phytohabitans flavus NBRC 107702.</title>
        <authorList>
            <person name="Komaki H."/>
            <person name="Tamura T."/>
        </authorList>
    </citation>
    <scope>NUCLEOTIDE SEQUENCE [LARGE SCALE GENOMIC DNA]</scope>
    <source>
        <strain evidence="3 4">NBRC 107702</strain>
    </source>
</reference>
<organism evidence="3 4">
    <name type="scientific">Phytohabitans flavus</name>
    <dbReference type="NCBI Taxonomy" id="1076124"/>
    <lineage>
        <taxon>Bacteria</taxon>
        <taxon>Bacillati</taxon>
        <taxon>Actinomycetota</taxon>
        <taxon>Actinomycetes</taxon>
        <taxon>Micromonosporales</taxon>
        <taxon>Micromonosporaceae</taxon>
    </lineage>
</organism>
<dbReference type="Proteomes" id="UP000502508">
    <property type="component" value="Chromosome"/>
</dbReference>
<keyword evidence="2" id="KW-0812">Transmembrane</keyword>
<keyword evidence="2" id="KW-0472">Membrane</keyword>
<gene>
    <name evidence="3" type="ORF">Pflav_038290</name>
</gene>
<evidence type="ECO:0000313" key="3">
    <source>
        <dbReference type="EMBL" id="BCB77419.1"/>
    </source>
</evidence>
<protein>
    <submittedName>
        <fullName evidence="3">Uncharacterized protein</fullName>
    </submittedName>
</protein>
<evidence type="ECO:0000313" key="4">
    <source>
        <dbReference type="Proteomes" id="UP000502508"/>
    </source>
</evidence>
<accession>A0A6F8XUE5</accession>
<dbReference type="AlphaFoldDB" id="A0A6F8XUE5"/>
<reference evidence="3 4" key="2">
    <citation type="submission" date="2020-03" db="EMBL/GenBank/DDBJ databases">
        <authorList>
            <person name="Ichikawa N."/>
            <person name="Kimura A."/>
            <person name="Kitahashi Y."/>
            <person name="Uohara A."/>
        </authorList>
    </citation>
    <scope>NUCLEOTIDE SEQUENCE [LARGE SCALE GENOMIC DNA]</scope>
    <source>
        <strain evidence="3 4">NBRC 107702</strain>
    </source>
</reference>
<dbReference type="KEGG" id="pfla:Pflav_038290"/>
<feature type="compositionally biased region" description="Basic and acidic residues" evidence="1">
    <location>
        <begin position="52"/>
        <end position="61"/>
    </location>
</feature>
<feature type="transmembrane region" description="Helical" evidence="2">
    <location>
        <begin position="20"/>
        <end position="43"/>
    </location>
</feature>
<dbReference type="EMBL" id="AP022870">
    <property type="protein sequence ID" value="BCB77419.1"/>
    <property type="molecule type" value="Genomic_DNA"/>
</dbReference>
<keyword evidence="4" id="KW-1185">Reference proteome</keyword>
<keyword evidence="2" id="KW-1133">Transmembrane helix</keyword>
<evidence type="ECO:0000256" key="1">
    <source>
        <dbReference type="SAM" id="MobiDB-lite"/>
    </source>
</evidence>